<evidence type="ECO:0000313" key="3">
    <source>
        <dbReference type="Proteomes" id="UP000683360"/>
    </source>
</evidence>
<evidence type="ECO:0000313" key="2">
    <source>
        <dbReference type="EMBL" id="CAG2218744.1"/>
    </source>
</evidence>
<reference evidence="2" key="1">
    <citation type="submission" date="2021-03" db="EMBL/GenBank/DDBJ databases">
        <authorList>
            <person name="Bekaert M."/>
        </authorList>
    </citation>
    <scope>NUCLEOTIDE SEQUENCE</scope>
</reference>
<keyword evidence="3" id="KW-1185">Reference proteome</keyword>
<evidence type="ECO:0000259" key="1">
    <source>
        <dbReference type="Pfam" id="PF08646"/>
    </source>
</evidence>
<dbReference type="EMBL" id="CAJPWZ010001606">
    <property type="protein sequence ID" value="CAG2218744.1"/>
    <property type="molecule type" value="Genomic_DNA"/>
</dbReference>
<gene>
    <name evidence="2" type="ORF">MEDL_32330</name>
</gene>
<organism evidence="2 3">
    <name type="scientific">Mytilus edulis</name>
    <name type="common">Blue mussel</name>
    <dbReference type="NCBI Taxonomy" id="6550"/>
    <lineage>
        <taxon>Eukaryota</taxon>
        <taxon>Metazoa</taxon>
        <taxon>Spiralia</taxon>
        <taxon>Lophotrochozoa</taxon>
        <taxon>Mollusca</taxon>
        <taxon>Bivalvia</taxon>
        <taxon>Autobranchia</taxon>
        <taxon>Pteriomorphia</taxon>
        <taxon>Mytilida</taxon>
        <taxon>Mytiloidea</taxon>
        <taxon>Mytilidae</taxon>
        <taxon>Mytilinae</taxon>
        <taxon>Mytilus</taxon>
    </lineage>
</organism>
<dbReference type="AlphaFoldDB" id="A0A8S3SPA5"/>
<dbReference type="InterPro" id="IPR013955">
    <property type="entry name" value="Rep_factor-A_C"/>
</dbReference>
<dbReference type="Proteomes" id="UP000683360">
    <property type="component" value="Unassembled WGS sequence"/>
</dbReference>
<sequence>MQRLLKHEDEHYLIPETMDIKDVVNLERSKHLIYITSVKIESFAKKSHVEMIIKHCEYEESHGMLKETDDGWYCEECQECQEGEDKVRLKAEFVDFPISSETSLWVTLFDRSSQTILGNKYESFRQSNNAKKRRAMLQKIEKQETVYRLEITFNPEFEFKTATKIEIIPQK</sequence>
<dbReference type="SUPFAM" id="SSF50249">
    <property type="entry name" value="Nucleic acid-binding proteins"/>
    <property type="match status" value="1"/>
</dbReference>
<protein>
    <recommendedName>
        <fullName evidence="1">Replication factor A C-terminal domain-containing protein</fullName>
    </recommendedName>
</protein>
<dbReference type="Gene3D" id="2.40.50.140">
    <property type="entry name" value="Nucleic acid-binding proteins"/>
    <property type="match status" value="1"/>
</dbReference>
<dbReference type="InterPro" id="IPR012340">
    <property type="entry name" value="NA-bd_OB-fold"/>
</dbReference>
<dbReference type="OrthoDB" id="10474835at2759"/>
<comment type="caution">
    <text evidence="2">The sequence shown here is derived from an EMBL/GenBank/DDBJ whole genome shotgun (WGS) entry which is preliminary data.</text>
</comment>
<feature type="domain" description="Replication factor A C-terminal" evidence="1">
    <location>
        <begin position="63"/>
        <end position="152"/>
    </location>
</feature>
<accession>A0A8S3SPA5</accession>
<name>A0A8S3SPA5_MYTED</name>
<proteinExistence type="predicted"/>
<dbReference type="Pfam" id="PF08646">
    <property type="entry name" value="Rep_fac-A_C"/>
    <property type="match status" value="1"/>
</dbReference>